<dbReference type="AlphaFoldDB" id="A0A0E0QUJ6"/>
<protein>
    <submittedName>
        <fullName evidence="1">Uncharacterized protein</fullName>
    </submittedName>
</protein>
<reference evidence="1" key="2">
    <citation type="submission" date="2015-06" db="UniProtKB">
        <authorList>
            <consortium name="EnsemblPlants"/>
        </authorList>
    </citation>
    <scope>IDENTIFICATION</scope>
</reference>
<name>A0A0E0QUJ6_ORYRU</name>
<dbReference type="Proteomes" id="UP000008022">
    <property type="component" value="Unassembled WGS sequence"/>
</dbReference>
<dbReference type="EnsemblPlants" id="ORUFI09G19760.1">
    <property type="protein sequence ID" value="ORUFI09G19760.1"/>
    <property type="gene ID" value="ORUFI09G19760"/>
</dbReference>
<sequence length="19" mass="1787">MRARNGSVAGILGGVGGSQ</sequence>
<organism evidence="1 2">
    <name type="scientific">Oryza rufipogon</name>
    <name type="common">Brownbeard rice</name>
    <name type="synonym">Asian wild rice</name>
    <dbReference type="NCBI Taxonomy" id="4529"/>
    <lineage>
        <taxon>Eukaryota</taxon>
        <taxon>Viridiplantae</taxon>
        <taxon>Streptophyta</taxon>
        <taxon>Embryophyta</taxon>
        <taxon>Tracheophyta</taxon>
        <taxon>Spermatophyta</taxon>
        <taxon>Magnoliopsida</taxon>
        <taxon>Liliopsida</taxon>
        <taxon>Poales</taxon>
        <taxon>Poaceae</taxon>
        <taxon>BOP clade</taxon>
        <taxon>Oryzoideae</taxon>
        <taxon>Oryzeae</taxon>
        <taxon>Oryzinae</taxon>
        <taxon>Oryza</taxon>
    </lineage>
</organism>
<reference evidence="2" key="1">
    <citation type="submission" date="2013-06" db="EMBL/GenBank/DDBJ databases">
        <authorList>
            <person name="Zhao Q."/>
        </authorList>
    </citation>
    <scope>NUCLEOTIDE SEQUENCE</scope>
    <source>
        <strain evidence="2">cv. W1943</strain>
    </source>
</reference>
<keyword evidence="2" id="KW-1185">Reference proteome</keyword>
<dbReference type="Gramene" id="ORUFI09G19760.1">
    <property type="protein sequence ID" value="ORUFI09G19760.1"/>
    <property type="gene ID" value="ORUFI09G19760"/>
</dbReference>
<accession>A0A0E0QUJ6</accession>
<evidence type="ECO:0000313" key="1">
    <source>
        <dbReference type="EnsemblPlants" id="ORUFI09G19760.1"/>
    </source>
</evidence>
<evidence type="ECO:0000313" key="2">
    <source>
        <dbReference type="Proteomes" id="UP000008022"/>
    </source>
</evidence>
<proteinExistence type="predicted"/>
<dbReference type="HOGENOM" id="CLU_3430156_0_0_1"/>